<keyword evidence="3" id="KW-1185">Reference proteome</keyword>
<evidence type="ECO:0000259" key="1">
    <source>
        <dbReference type="Pfam" id="PF14905"/>
    </source>
</evidence>
<dbReference type="Pfam" id="PF14905">
    <property type="entry name" value="OMP_b-brl_3"/>
    <property type="match status" value="1"/>
</dbReference>
<evidence type="ECO:0000313" key="2">
    <source>
        <dbReference type="EMBL" id="MDN3709996.1"/>
    </source>
</evidence>
<sequence length="61" mass="7053">IAETFVMLNSRERTFQGTSPSMSMWTVGVKKELWDKTASIGLNITNPFWEKHPFQKRGIHS</sequence>
<gene>
    <name evidence="2" type="ORF">QW060_24140</name>
</gene>
<reference evidence="3" key="1">
    <citation type="journal article" date="2019" name="Int. J. Syst. Evol. Microbiol.">
        <title>The Global Catalogue of Microorganisms (GCM) 10K type strain sequencing project: providing services to taxonomists for standard genome sequencing and annotation.</title>
        <authorList>
            <consortium name="The Broad Institute Genomics Platform"/>
            <consortium name="The Broad Institute Genome Sequencing Center for Infectious Disease"/>
            <person name="Wu L."/>
            <person name="Ma J."/>
        </authorList>
    </citation>
    <scope>NUCLEOTIDE SEQUENCE [LARGE SCALE GENOMIC DNA]</scope>
    <source>
        <strain evidence="3">CECT 7184</strain>
    </source>
</reference>
<proteinExistence type="predicted"/>
<dbReference type="RefSeq" id="WP_290365326.1">
    <property type="nucleotide sequence ID" value="NZ_JAUFQU010000070.1"/>
</dbReference>
<feature type="non-terminal residue" evidence="2">
    <location>
        <position position="1"/>
    </location>
</feature>
<dbReference type="InterPro" id="IPR041700">
    <property type="entry name" value="OMP_b-brl_3"/>
</dbReference>
<dbReference type="Proteomes" id="UP001242368">
    <property type="component" value="Unassembled WGS sequence"/>
</dbReference>
<protein>
    <submittedName>
        <fullName evidence="2">Outer membrane beta-barrel protein</fullName>
    </submittedName>
</protein>
<evidence type="ECO:0000313" key="3">
    <source>
        <dbReference type="Proteomes" id="UP001242368"/>
    </source>
</evidence>
<accession>A0ABT8D118</accession>
<comment type="caution">
    <text evidence="2">The sequence shown here is derived from an EMBL/GenBank/DDBJ whole genome shotgun (WGS) entry which is preliminary data.</text>
</comment>
<feature type="domain" description="Outer membrane protein beta-barrel" evidence="1">
    <location>
        <begin position="2"/>
        <end position="54"/>
    </location>
</feature>
<name>A0ABT8D118_9FLAO</name>
<dbReference type="EMBL" id="JAUFQU010000070">
    <property type="protein sequence ID" value="MDN3709996.1"/>
    <property type="molecule type" value="Genomic_DNA"/>
</dbReference>
<organism evidence="2 3">
    <name type="scientific">Paenimyroides ceti</name>
    <dbReference type="NCBI Taxonomy" id="395087"/>
    <lineage>
        <taxon>Bacteria</taxon>
        <taxon>Pseudomonadati</taxon>
        <taxon>Bacteroidota</taxon>
        <taxon>Flavobacteriia</taxon>
        <taxon>Flavobacteriales</taxon>
        <taxon>Flavobacteriaceae</taxon>
        <taxon>Paenimyroides</taxon>
    </lineage>
</organism>